<dbReference type="Gene3D" id="3.60.110.10">
    <property type="entry name" value="Carbon-nitrogen hydrolase"/>
    <property type="match status" value="1"/>
</dbReference>
<reference evidence="3 4" key="1">
    <citation type="submission" date="2015-01" db="EMBL/GenBank/DDBJ databases">
        <title>The Genome Sequence of Cladophialophora immunda CBS83496.</title>
        <authorList>
            <consortium name="The Broad Institute Genomics Platform"/>
            <person name="Cuomo C."/>
            <person name="de Hoog S."/>
            <person name="Gorbushina A."/>
            <person name="Stielow B."/>
            <person name="Teixiera M."/>
            <person name="Abouelleil A."/>
            <person name="Chapman S.B."/>
            <person name="Priest M."/>
            <person name="Young S.K."/>
            <person name="Wortman J."/>
            <person name="Nusbaum C."/>
            <person name="Birren B."/>
        </authorList>
    </citation>
    <scope>NUCLEOTIDE SEQUENCE [LARGE SCALE GENOMIC DNA]</scope>
    <source>
        <strain evidence="3 4">CBS 83496</strain>
    </source>
</reference>
<accession>A0A0D2B4U7</accession>
<dbReference type="AlphaFoldDB" id="A0A0D2B4U7"/>
<sequence>MARKIVVAAAQLGAVHIDTPRKAVIDRMLVLMKEAVSKGAQLVVFPETALTTFFPRFLIDDKEVLDSFFEHGADLTQSPNLKILLDEAHRLDVDISVGFAERTPEGKGFNTCIYYSGSQSRILSKYRKTHVPGTFEPFPNPDAINQLEKRYFEPGNLGFKAFRVPGLLPDALKKETAGGPPSRELEGKGDPIMGMMICNDRRWPESWRCYGLQGVEVVMVGYNTPSFSPDLVSSLGPKNEVDGEKEALYHHQLVLKANSYMNSCFSIAAARAGRDDGKYPLIGGSCIVDSEGHIRAESKTTDDEVVVAEIDLEEARQGKEKLFDFHRHRRIEAYGIIPSQTGVVEPPFLSQKEELPN</sequence>
<dbReference type="InterPro" id="IPR036526">
    <property type="entry name" value="C-N_Hydrolase_sf"/>
</dbReference>
<evidence type="ECO:0000256" key="1">
    <source>
        <dbReference type="ARBA" id="ARBA00022801"/>
    </source>
</evidence>
<proteinExistence type="predicted"/>
<name>A0A0D2B4U7_9EURO</name>
<gene>
    <name evidence="3" type="ORF">PV07_04083</name>
</gene>
<dbReference type="PANTHER" id="PTHR43674">
    <property type="entry name" value="NITRILASE C965.09-RELATED"/>
    <property type="match status" value="1"/>
</dbReference>
<dbReference type="HOGENOM" id="CLU_030130_0_0_1"/>
<dbReference type="VEuPathDB" id="FungiDB:PV07_04083"/>
<dbReference type="EMBL" id="KN847041">
    <property type="protein sequence ID" value="KIW32552.1"/>
    <property type="molecule type" value="Genomic_DNA"/>
</dbReference>
<dbReference type="Proteomes" id="UP000054466">
    <property type="component" value="Unassembled WGS sequence"/>
</dbReference>
<dbReference type="Pfam" id="PF00795">
    <property type="entry name" value="CN_hydrolase"/>
    <property type="match status" value="1"/>
</dbReference>
<dbReference type="InterPro" id="IPR050345">
    <property type="entry name" value="Aliph_Amidase/BUP"/>
</dbReference>
<dbReference type="STRING" id="569365.A0A0D2B4U7"/>
<dbReference type="GO" id="GO:0016811">
    <property type="term" value="F:hydrolase activity, acting on carbon-nitrogen (but not peptide) bonds, in linear amides"/>
    <property type="evidence" value="ECO:0007669"/>
    <property type="project" value="TreeGrafter"/>
</dbReference>
<dbReference type="OrthoDB" id="412018at2759"/>
<evidence type="ECO:0000313" key="4">
    <source>
        <dbReference type="Proteomes" id="UP000054466"/>
    </source>
</evidence>
<dbReference type="PROSITE" id="PS50263">
    <property type="entry name" value="CN_HYDROLASE"/>
    <property type="match status" value="1"/>
</dbReference>
<dbReference type="InterPro" id="IPR003010">
    <property type="entry name" value="C-N_Hydrolase"/>
</dbReference>
<dbReference type="SUPFAM" id="SSF56317">
    <property type="entry name" value="Carbon-nitrogen hydrolase"/>
    <property type="match status" value="1"/>
</dbReference>
<dbReference type="GeneID" id="27343277"/>
<dbReference type="PANTHER" id="PTHR43674:SF12">
    <property type="entry name" value="NITRILASE C965.09-RELATED"/>
    <property type="match status" value="1"/>
</dbReference>
<keyword evidence="1" id="KW-0378">Hydrolase</keyword>
<dbReference type="RefSeq" id="XP_016252768.1">
    <property type="nucleotide sequence ID" value="XM_016390866.1"/>
</dbReference>
<evidence type="ECO:0000313" key="3">
    <source>
        <dbReference type="EMBL" id="KIW32552.1"/>
    </source>
</evidence>
<protein>
    <recommendedName>
        <fullName evidence="2">CN hydrolase domain-containing protein</fullName>
    </recommendedName>
</protein>
<evidence type="ECO:0000259" key="2">
    <source>
        <dbReference type="PROSITE" id="PS50263"/>
    </source>
</evidence>
<organism evidence="3 4">
    <name type="scientific">Cladophialophora immunda</name>
    <dbReference type="NCBI Taxonomy" id="569365"/>
    <lineage>
        <taxon>Eukaryota</taxon>
        <taxon>Fungi</taxon>
        <taxon>Dikarya</taxon>
        <taxon>Ascomycota</taxon>
        <taxon>Pezizomycotina</taxon>
        <taxon>Eurotiomycetes</taxon>
        <taxon>Chaetothyriomycetidae</taxon>
        <taxon>Chaetothyriales</taxon>
        <taxon>Herpotrichiellaceae</taxon>
        <taxon>Cladophialophora</taxon>
    </lineage>
</organism>
<feature type="domain" description="CN hydrolase" evidence="2">
    <location>
        <begin position="5"/>
        <end position="312"/>
    </location>
</feature>
<keyword evidence="4" id="KW-1185">Reference proteome</keyword>